<evidence type="ECO:0000313" key="2">
    <source>
        <dbReference type="EMBL" id="KAK3002754.1"/>
    </source>
</evidence>
<evidence type="ECO:0000313" key="3">
    <source>
        <dbReference type="Proteomes" id="UP001188597"/>
    </source>
</evidence>
<proteinExistence type="predicted"/>
<dbReference type="Proteomes" id="UP001188597">
    <property type="component" value="Unassembled WGS sequence"/>
</dbReference>
<evidence type="ECO:0008006" key="4">
    <source>
        <dbReference type="Google" id="ProtNLM"/>
    </source>
</evidence>
<dbReference type="GO" id="GO:0000796">
    <property type="term" value="C:condensin complex"/>
    <property type="evidence" value="ECO:0007669"/>
    <property type="project" value="TreeGrafter"/>
</dbReference>
<dbReference type="GO" id="GO:0000793">
    <property type="term" value="C:condensed chromosome"/>
    <property type="evidence" value="ECO:0007669"/>
    <property type="project" value="TreeGrafter"/>
</dbReference>
<organism evidence="2 3">
    <name type="scientific">Escallonia herrerae</name>
    <dbReference type="NCBI Taxonomy" id="1293975"/>
    <lineage>
        <taxon>Eukaryota</taxon>
        <taxon>Viridiplantae</taxon>
        <taxon>Streptophyta</taxon>
        <taxon>Embryophyta</taxon>
        <taxon>Tracheophyta</taxon>
        <taxon>Spermatophyta</taxon>
        <taxon>Magnoliopsida</taxon>
        <taxon>eudicotyledons</taxon>
        <taxon>Gunneridae</taxon>
        <taxon>Pentapetalae</taxon>
        <taxon>asterids</taxon>
        <taxon>campanulids</taxon>
        <taxon>Escalloniales</taxon>
        <taxon>Escalloniaceae</taxon>
        <taxon>Escallonia</taxon>
    </lineage>
</organism>
<evidence type="ECO:0000256" key="1">
    <source>
        <dbReference type="SAM" id="MobiDB-lite"/>
    </source>
</evidence>
<dbReference type="GO" id="GO:0003682">
    <property type="term" value="F:chromatin binding"/>
    <property type="evidence" value="ECO:0007669"/>
    <property type="project" value="TreeGrafter"/>
</dbReference>
<dbReference type="PANTHER" id="PTHR43941:SF5">
    <property type="entry name" value="ELKS_RAB6-INTERACTING_CAST FAMILY PROTEIN"/>
    <property type="match status" value="1"/>
</dbReference>
<keyword evidence="3" id="KW-1185">Reference proteome</keyword>
<reference evidence="2" key="1">
    <citation type="submission" date="2022-12" db="EMBL/GenBank/DDBJ databases">
        <title>Draft genome assemblies for two species of Escallonia (Escalloniales).</title>
        <authorList>
            <person name="Chanderbali A."/>
            <person name="Dervinis C."/>
            <person name="Anghel I."/>
            <person name="Soltis D."/>
            <person name="Soltis P."/>
            <person name="Zapata F."/>
        </authorList>
    </citation>
    <scope>NUCLEOTIDE SEQUENCE</scope>
    <source>
        <strain evidence="2">UCBG64.0493</strain>
        <tissue evidence="2">Leaf</tissue>
    </source>
</reference>
<gene>
    <name evidence="2" type="ORF">RJ639_019891</name>
</gene>
<protein>
    <recommendedName>
        <fullName evidence="4">MAR-binding filament-like protein 1-1</fullName>
    </recommendedName>
</protein>
<dbReference type="EMBL" id="JAVXUP010002535">
    <property type="protein sequence ID" value="KAK3002754.1"/>
    <property type="molecule type" value="Genomic_DNA"/>
</dbReference>
<dbReference type="PANTHER" id="PTHR43941">
    <property type="entry name" value="STRUCTURAL MAINTENANCE OF CHROMOSOMES PROTEIN 2"/>
    <property type="match status" value="1"/>
</dbReference>
<name>A0AA88V8R9_9ASTE</name>
<sequence>MGFTMGSSCFIHSPLHHSIFPTSSSRFLLLNTCQRNAGGKRKCKTAVACMHQENPNDSLFCKRRAILFVGSSILPLLKLRAIAAEGLAPGELGFLYFFYRTEILLILLNIDLCRKALSVENFQIRTKEANQSAESERLKTNNFCGQQTTEGDASPNPFLSILNGLGIFSSGVLGAFYALVQKEKAATEAAIESLETRLKEKEATIISLQKNFELEMLKKNDEQNKQVQKANKERQSLMNQLNSANSTISGLGKELQSEKKIIEELKIQIDSLTTSLTRGGEDKKVLEEKLKEKLDAIEVLQERISLLSLEIKDKEDNLHNLTSALAAKEMELENLSSMYGQTQDEVAVLKSEIKELKNEYLQIEKEMELKNAAANKLNVQVQSLLVERDDSNRKLETIQNEYDDLKFSSEKKAASDAKLLAEREHKLHQLKEELELALVKVTTNKELIANLTKERDDMRKMLDVELKNAKNLEHELQITQGTLENSRSEASDLAKQLQQSRNLCSELEGEVSKIQAEFAEARESLQRNLVEANRSAEVLAGELTSTGEVLKKTNEELQIMSHELAALTENRDSLQKELVDVYKKAESAVHDLKEEKKTVASLNKELIALETRALKDKEGRKLLETDLEEATKSLDEMNRKALILSKDLELSSSQILNLEGEKELLYKSLDEQKQVSQEARENVEDAHNLVMTLGKERDGSEKKAKKLEEELASAKGEILRLRTKANSSKAVATDQQKGQEDGNAAVPVKKTARRRKVVSQPESSF</sequence>
<feature type="compositionally biased region" description="Polar residues" evidence="1">
    <location>
        <begin position="724"/>
        <end position="736"/>
    </location>
</feature>
<dbReference type="GO" id="GO:0000785">
    <property type="term" value="C:chromatin"/>
    <property type="evidence" value="ECO:0007669"/>
    <property type="project" value="TreeGrafter"/>
</dbReference>
<dbReference type="GO" id="GO:0007076">
    <property type="term" value="P:mitotic chromosome condensation"/>
    <property type="evidence" value="ECO:0007669"/>
    <property type="project" value="TreeGrafter"/>
</dbReference>
<feature type="region of interest" description="Disordered" evidence="1">
    <location>
        <begin position="722"/>
        <end position="765"/>
    </location>
</feature>
<comment type="caution">
    <text evidence="2">The sequence shown here is derived from an EMBL/GenBank/DDBJ whole genome shotgun (WGS) entry which is preliminary data.</text>
</comment>
<accession>A0AA88V8R9</accession>
<dbReference type="AlphaFoldDB" id="A0AA88V8R9"/>